<sequence>MKGFHNNSFWPASTRYQCKPLPLRGISSQISENQILKTQIDILQNLRSDFVQNYKFNEAINIDSKFMQNPYLLNGKLKNGMHTLWDFASNNLAIKPSERKYIFEWYQVMSAYVELHSLQNHWKYQREQIRLGQTIRSALIRLQNNDKCKHKFVRCSSYRECGFGCLIHHFTFCLITALALNRTLILNNEVPNIPIWHALVPIKNQDECLNERIQSNYETISWNVWVNQQQTEPLIIELSPIENIVKRMPFQPLAIPEQLRDQLEYLSQVPFVLFVGHIVNYIFNLNEQMWKKIHVYYSTLNLSSIDTLIGLHIRRTDKIFESDLFSMSAYMVKVAEYYDRLELQHQLSVMNVDKTTVAGNTTTNSIVRRVYLATDDESVWRDEVPTYVAQGYHFYGNPKFAFEAAPENRYNPSSVESIAIDLYMLSLCDHLVCTLSSNICRLAYELMQVRKPRGRDMSSNVDTLDDVYYFGGQAGHGMEAIIKNKVQFEDEFDQHQFDHKDVLGIYKDLHNGFLMGDLQVSKDGKPTSKIRKYPKFKVKEKVVATKFYAFD</sequence>
<comment type="similarity">
    <text evidence="3">Belongs to the glycosyltransferase 23 family.</text>
</comment>
<feature type="domain" description="GT23" evidence="4">
    <location>
        <begin position="148"/>
        <end position="464"/>
    </location>
</feature>
<gene>
    <name evidence="5" type="ORF">RDWZM_008241</name>
</gene>
<evidence type="ECO:0000313" key="6">
    <source>
        <dbReference type="Proteomes" id="UP001142055"/>
    </source>
</evidence>
<dbReference type="InterPro" id="IPR027350">
    <property type="entry name" value="GT23_dom"/>
</dbReference>
<dbReference type="PANTHER" id="PTHR13132">
    <property type="entry name" value="ALPHA- 1,6 -FUCOSYLTRANSFERASE"/>
    <property type="match status" value="1"/>
</dbReference>
<dbReference type="InterPro" id="IPR045573">
    <property type="entry name" value="Fut8_N_cat"/>
</dbReference>
<dbReference type="Gene3D" id="3.40.50.11350">
    <property type="match status" value="1"/>
</dbReference>
<keyword evidence="6" id="KW-1185">Reference proteome</keyword>
<keyword evidence="2 3" id="KW-0808">Transferase</keyword>
<dbReference type="OMA" id="SEWHYAT"/>
<dbReference type="AlphaFoldDB" id="A0A9Q0M1C1"/>
<accession>A0A9Q0M1C1</accession>
<dbReference type="GO" id="GO:0006487">
    <property type="term" value="P:protein N-linked glycosylation"/>
    <property type="evidence" value="ECO:0007669"/>
    <property type="project" value="TreeGrafter"/>
</dbReference>
<evidence type="ECO:0000256" key="1">
    <source>
        <dbReference type="ARBA" id="ARBA00022676"/>
    </source>
</evidence>
<keyword evidence="1 3" id="KW-0328">Glycosyltransferase</keyword>
<evidence type="ECO:0000256" key="2">
    <source>
        <dbReference type="ARBA" id="ARBA00022679"/>
    </source>
</evidence>
<evidence type="ECO:0000256" key="3">
    <source>
        <dbReference type="PROSITE-ProRule" id="PRU00992"/>
    </source>
</evidence>
<dbReference type="GO" id="GO:0046921">
    <property type="term" value="F:alpha-(1-&gt;6)-fucosyltransferase activity"/>
    <property type="evidence" value="ECO:0007669"/>
    <property type="project" value="TreeGrafter"/>
</dbReference>
<protein>
    <recommendedName>
        <fullName evidence="4">GT23 domain-containing protein</fullName>
    </recommendedName>
</protein>
<dbReference type="EMBL" id="JAPWDV010000003">
    <property type="protein sequence ID" value="KAJ6217084.1"/>
    <property type="molecule type" value="Genomic_DNA"/>
</dbReference>
<evidence type="ECO:0000313" key="5">
    <source>
        <dbReference type="EMBL" id="KAJ6217084.1"/>
    </source>
</evidence>
<dbReference type="PANTHER" id="PTHR13132:SF29">
    <property type="entry name" value="ALPHA-(1,6)-FUCOSYLTRANSFERASE"/>
    <property type="match status" value="1"/>
</dbReference>
<comment type="caution">
    <text evidence="5">The sequence shown here is derived from an EMBL/GenBank/DDBJ whole genome shotgun (WGS) entry which is preliminary data.</text>
</comment>
<evidence type="ECO:0000259" key="4">
    <source>
        <dbReference type="PROSITE" id="PS51659"/>
    </source>
</evidence>
<dbReference type="Pfam" id="PF19745">
    <property type="entry name" value="FUT8_N_cat"/>
    <property type="match status" value="1"/>
</dbReference>
<reference evidence="5" key="1">
    <citation type="submission" date="2022-12" db="EMBL/GenBank/DDBJ databases">
        <title>Genome assemblies of Blomia tropicalis.</title>
        <authorList>
            <person name="Cui Y."/>
        </authorList>
    </citation>
    <scope>NUCLEOTIDE SEQUENCE</scope>
    <source>
        <tissue evidence="5">Adult mites</tissue>
    </source>
</reference>
<organism evidence="5 6">
    <name type="scientific">Blomia tropicalis</name>
    <name type="common">Mite</name>
    <dbReference type="NCBI Taxonomy" id="40697"/>
    <lineage>
        <taxon>Eukaryota</taxon>
        <taxon>Metazoa</taxon>
        <taxon>Ecdysozoa</taxon>
        <taxon>Arthropoda</taxon>
        <taxon>Chelicerata</taxon>
        <taxon>Arachnida</taxon>
        <taxon>Acari</taxon>
        <taxon>Acariformes</taxon>
        <taxon>Sarcoptiformes</taxon>
        <taxon>Astigmata</taxon>
        <taxon>Glycyphagoidea</taxon>
        <taxon>Echimyopodidae</taxon>
        <taxon>Blomia</taxon>
    </lineage>
</organism>
<dbReference type="PROSITE" id="PS51659">
    <property type="entry name" value="GT23"/>
    <property type="match status" value="1"/>
</dbReference>
<feature type="region of interest" description="Important for donor substrate binding" evidence="3">
    <location>
        <begin position="314"/>
        <end position="315"/>
    </location>
</feature>
<dbReference type="Proteomes" id="UP001142055">
    <property type="component" value="Chromosome 3"/>
</dbReference>
<proteinExistence type="inferred from homology"/>
<name>A0A9Q0M1C1_BLOTA</name>